<evidence type="ECO:0000256" key="8">
    <source>
        <dbReference type="ARBA" id="ARBA00023157"/>
    </source>
</evidence>
<keyword evidence="8 11" id="KW-1015">Disulfide bond</keyword>
<dbReference type="PROSITE" id="PS50068">
    <property type="entry name" value="LDLRA_2"/>
    <property type="match status" value="3"/>
</dbReference>
<dbReference type="PROSITE" id="PS51120">
    <property type="entry name" value="LDLRB"/>
    <property type="match status" value="9"/>
</dbReference>
<keyword evidence="10" id="KW-0325">Glycoprotein</keyword>
<keyword evidence="4" id="KW-0254">Endocytosis</keyword>
<proteinExistence type="predicted"/>
<dbReference type="GO" id="GO:0006897">
    <property type="term" value="P:endocytosis"/>
    <property type="evidence" value="ECO:0007669"/>
    <property type="project" value="UniProtKB-KW"/>
</dbReference>
<feature type="compositionally biased region" description="Basic residues" evidence="13">
    <location>
        <begin position="1676"/>
        <end position="1688"/>
    </location>
</feature>
<keyword evidence="3" id="KW-0245">EGF-like domain</keyword>
<dbReference type="SUPFAM" id="SSF63825">
    <property type="entry name" value="YWTD domain"/>
    <property type="match status" value="4"/>
</dbReference>
<dbReference type="PRINTS" id="PR00261">
    <property type="entry name" value="LDLRECEPTOR"/>
</dbReference>
<evidence type="ECO:0000256" key="14">
    <source>
        <dbReference type="SAM" id="Phobius"/>
    </source>
</evidence>
<dbReference type="InterPro" id="IPR000033">
    <property type="entry name" value="LDLR_classB_rpt"/>
</dbReference>
<dbReference type="Pfam" id="PF00058">
    <property type="entry name" value="Ldl_recept_b"/>
    <property type="match status" value="6"/>
</dbReference>
<keyword evidence="2" id="KW-1003">Cell membrane</keyword>
<feature type="domain" description="EGF-like" evidence="16">
    <location>
        <begin position="1299"/>
        <end position="1338"/>
    </location>
</feature>
<feature type="domain" description="EGF-like" evidence="16">
    <location>
        <begin position="976"/>
        <end position="1022"/>
    </location>
</feature>
<dbReference type="GO" id="GO:0005509">
    <property type="term" value="F:calcium ion binding"/>
    <property type="evidence" value="ECO:0007669"/>
    <property type="project" value="InterPro"/>
</dbReference>
<evidence type="ECO:0000259" key="15">
    <source>
        <dbReference type="SMART" id="SM00179"/>
    </source>
</evidence>
<organism evidence="17 18">
    <name type="scientific">Dermatophagoides pteronyssinus</name>
    <name type="common">European house dust mite</name>
    <dbReference type="NCBI Taxonomy" id="6956"/>
    <lineage>
        <taxon>Eukaryota</taxon>
        <taxon>Metazoa</taxon>
        <taxon>Ecdysozoa</taxon>
        <taxon>Arthropoda</taxon>
        <taxon>Chelicerata</taxon>
        <taxon>Arachnida</taxon>
        <taxon>Acari</taxon>
        <taxon>Acariformes</taxon>
        <taxon>Sarcoptiformes</taxon>
        <taxon>Astigmata</taxon>
        <taxon>Psoroptidia</taxon>
        <taxon>Analgoidea</taxon>
        <taxon>Pyroglyphidae</taxon>
        <taxon>Dermatophagoidinae</taxon>
        <taxon>Dermatophagoides</taxon>
    </lineage>
</organism>
<dbReference type="SMART" id="SM00192">
    <property type="entry name" value="LDLa"/>
    <property type="match status" value="3"/>
</dbReference>
<dbReference type="SUPFAM" id="SSF57196">
    <property type="entry name" value="EGF/Laminin"/>
    <property type="match status" value="3"/>
</dbReference>
<dbReference type="RefSeq" id="XP_027195778.1">
    <property type="nucleotide sequence ID" value="XM_027339977.1"/>
</dbReference>
<evidence type="ECO:0000256" key="9">
    <source>
        <dbReference type="ARBA" id="ARBA00023170"/>
    </source>
</evidence>
<evidence type="ECO:0000259" key="16">
    <source>
        <dbReference type="SMART" id="SM00181"/>
    </source>
</evidence>
<dbReference type="Proteomes" id="UP000515146">
    <property type="component" value="Unplaced"/>
</dbReference>
<keyword evidence="6" id="KW-0677">Repeat</keyword>
<evidence type="ECO:0000256" key="3">
    <source>
        <dbReference type="ARBA" id="ARBA00022536"/>
    </source>
</evidence>
<dbReference type="InParanoid" id="A0A6P6XSI0"/>
<dbReference type="CDD" id="cd00112">
    <property type="entry name" value="LDLa"/>
    <property type="match status" value="3"/>
</dbReference>
<feature type="disulfide bond" evidence="11">
    <location>
        <begin position="1343"/>
        <end position="1355"/>
    </location>
</feature>
<dbReference type="InterPro" id="IPR036055">
    <property type="entry name" value="LDL_receptor-like_sf"/>
</dbReference>
<evidence type="ECO:0000256" key="6">
    <source>
        <dbReference type="ARBA" id="ARBA00022737"/>
    </source>
</evidence>
<dbReference type="PANTHER" id="PTHR46513">
    <property type="entry name" value="VITELLOGENIN RECEPTOR-LIKE PROTEIN-RELATED-RELATED"/>
    <property type="match status" value="1"/>
</dbReference>
<dbReference type="FunFam" id="2.120.10.30:FF:000008">
    <property type="entry name" value="Low-density lipoprotein receptor-related protein 4"/>
    <property type="match status" value="1"/>
</dbReference>
<keyword evidence="17" id="KW-1185">Reference proteome</keyword>
<feature type="repeat" description="LDL-receptor class B" evidence="12">
    <location>
        <begin position="491"/>
        <end position="533"/>
    </location>
</feature>
<dbReference type="FunFam" id="2.120.10.30:FF:000241">
    <property type="entry name" value="Low-density lipoprotein receptor-related protein 6"/>
    <property type="match status" value="2"/>
</dbReference>
<dbReference type="Gene3D" id="2.120.10.30">
    <property type="entry name" value="TolB, C-terminal domain"/>
    <property type="match status" value="4"/>
</dbReference>
<dbReference type="SMART" id="SM00135">
    <property type="entry name" value="LY"/>
    <property type="match status" value="18"/>
</dbReference>
<keyword evidence="7 14" id="KW-0472">Membrane</keyword>
<dbReference type="GeneID" id="113790325"/>
<dbReference type="GO" id="GO:0005886">
    <property type="term" value="C:plasma membrane"/>
    <property type="evidence" value="ECO:0007669"/>
    <property type="project" value="UniProtKB-SubCell"/>
</dbReference>
<feature type="domain" description="EGF-like" evidence="16">
    <location>
        <begin position="667"/>
        <end position="706"/>
    </location>
</feature>
<evidence type="ECO:0000256" key="13">
    <source>
        <dbReference type="SAM" id="MobiDB-lite"/>
    </source>
</evidence>
<feature type="compositionally biased region" description="Pro residues" evidence="13">
    <location>
        <begin position="1760"/>
        <end position="1772"/>
    </location>
</feature>
<feature type="transmembrane region" description="Helical" evidence="14">
    <location>
        <begin position="1470"/>
        <end position="1491"/>
    </location>
</feature>
<dbReference type="InterPro" id="IPR002172">
    <property type="entry name" value="LDrepeatLR_classA_rpt"/>
</dbReference>
<dbReference type="Gene3D" id="4.10.400.10">
    <property type="entry name" value="Low-density Lipoprotein Receptor"/>
    <property type="match status" value="3"/>
</dbReference>
<feature type="domain" description="EGF-like" evidence="16">
    <location>
        <begin position="360"/>
        <end position="400"/>
    </location>
</feature>
<dbReference type="PROSITE" id="PS01209">
    <property type="entry name" value="LDLRA_1"/>
    <property type="match status" value="1"/>
</dbReference>
<dbReference type="OMA" id="VNPCKVN"/>
<reference evidence="18" key="1">
    <citation type="submission" date="2025-08" db="UniProtKB">
        <authorList>
            <consortium name="RefSeq"/>
        </authorList>
    </citation>
    <scope>IDENTIFICATION</scope>
    <source>
        <strain evidence="18">Airmid</strain>
    </source>
</reference>
<feature type="repeat" description="LDL-receptor class B" evidence="12">
    <location>
        <begin position="837"/>
        <end position="879"/>
    </location>
</feature>
<dbReference type="SMART" id="SM00179">
    <property type="entry name" value="EGF_CA"/>
    <property type="match status" value="1"/>
</dbReference>
<evidence type="ECO:0000256" key="7">
    <source>
        <dbReference type="ARBA" id="ARBA00023136"/>
    </source>
</evidence>
<evidence type="ECO:0000313" key="17">
    <source>
        <dbReference type="Proteomes" id="UP000515146"/>
    </source>
</evidence>
<comment type="caution">
    <text evidence="11">Lacks conserved residue(s) required for the propagation of feature annotation.</text>
</comment>
<feature type="repeat" description="LDL-receptor class B" evidence="12">
    <location>
        <begin position="578"/>
        <end position="620"/>
    </location>
</feature>
<gene>
    <name evidence="18" type="primary">LOC113790325</name>
</gene>
<feature type="domain" description="EGF-like calcium-binding" evidence="15">
    <location>
        <begin position="664"/>
        <end position="706"/>
    </location>
</feature>
<dbReference type="Pfam" id="PF14670">
    <property type="entry name" value="FXa_inhibition"/>
    <property type="match status" value="2"/>
</dbReference>
<accession>A0A6P6XSI0</accession>
<feature type="compositionally biased region" description="Polar residues" evidence="13">
    <location>
        <begin position="1664"/>
        <end position="1675"/>
    </location>
</feature>
<dbReference type="InterPro" id="IPR023415">
    <property type="entry name" value="LDLR_class-A_CS"/>
</dbReference>
<feature type="region of interest" description="Disordered" evidence="13">
    <location>
        <begin position="1727"/>
        <end position="1772"/>
    </location>
</feature>
<feature type="disulfide bond" evidence="11">
    <location>
        <begin position="1362"/>
        <end position="1377"/>
    </location>
</feature>
<evidence type="ECO:0000256" key="5">
    <source>
        <dbReference type="ARBA" id="ARBA00022729"/>
    </source>
</evidence>
<keyword evidence="14" id="KW-1133">Transmembrane helix</keyword>
<dbReference type="InterPro" id="IPR050778">
    <property type="entry name" value="Cueball_EGF_LRP_Nidogen"/>
</dbReference>
<feature type="transmembrane region" description="Helical" evidence="14">
    <location>
        <begin position="49"/>
        <end position="71"/>
    </location>
</feature>
<dbReference type="Pfam" id="PF00057">
    <property type="entry name" value="Ldl_recept_a"/>
    <property type="match status" value="2"/>
</dbReference>
<evidence type="ECO:0000256" key="10">
    <source>
        <dbReference type="ARBA" id="ARBA00023180"/>
    </source>
</evidence>
<keyword evidence="14" id="KW-0812">Transmembrane</keyword>
<keyword evidence="5" id="KW-0732">Signal</keyword>
<dbReference type="InterPro" id="IPR011042">
    <property type="entry name" value="6-blade_b-propeller_TolB-like"/>
</dbReference>
<dbReference type="Gene3D" id="2.10.25.10">
    <property type="entry name" value="Laminin"/>
    <property type="match status" value="1"/>
</dbReference>
<feature type="repeat" description="LDL-receptor class B" evidence="12">
    <location>
        <begin position="794"/>
        <end position="836"/>
    </location>
</feature>
<protein>
    <submittedName>
        <fullName evidence="18">Low-density lipoprotein receptor-related protein 5-like</fullName>
    </submittedName>
</protein>
<feature type="repeat" description="LDL-receptor class B" evidence="12">
    <location>
        <begin position="170"/>
        <end position="212"/>
    </location>
</feature>
<feature type="region of interest" description="Disordered" evidence="13">
    <location>
        <begin position="1654"/>
        <end position="1707"/>
    </location>
</feature>
<feature type="repeat" description="LDL-receptor class B" evidence="12">
    <location>
        <begin position="751"/>
        <end position="793"/>
    </location>
</feature>
<dbReference type="PANTHER" id="PTHR46513:SF41">
    <property type="entry name" value="LOW-DENSITY LIPOPROTEIN RECEPTOR-RELATED PROTEIN"/>
    <property type="match status" value="1"/>
</dbReference>
<evidence type="ECO:0000313" key="18">
    <source>
        <dbReference type="RefSeq" id="XP_027195778.1"/>
    </source>
</evidence>
<dbReference type="KEGG" id="dpte:113790325"/>
<dbReference type="FunCoup" id="A0A6P6XSI0">
    <property type="interactions" value="437"/>
</dbReference>
<dbReference type="SMART" id="SM00181">
    <property type="entry name" value="EGF"/>
    <property type="match status" value="4"/>
</dbReference>
<evidence type="ECO:0000256" key="4">
    <source>
        <dbReference type="ARBA" id="ARBA00022583"/>
    </source>
</evidence>
<sequence length="1772" mass="203079">MSTKKKCNFLHQHCSSMIPIKYHQIINNDNRNFLDPFTNRNVIPYYHKFFMLLLLLFQILLINFICTYHNVNCSSIIVANRKDIRKLDESAFNRNLSHHYHKKLYDAPILIDQLEDAIALDFDYEQNLLFWTDRGLESIKYLNLTDRHIFDVANTGIESPESLACDWITKKLYWLDSDINNLVVSNYDGTQRNVLVWKNMDNPRTIVLVPSEGFMFWSDWGHTPKIEKVSMDGNESTRKIIISKNIYWPNALAVDYKSKRLYFADAKFGYISSCDFDGENLKEIVSNVSNIFALTMNNNMLYWTEMPNDMQNNRFYRNGLYYFDMETGIVNTPNLNPESRLSPLGITVFSSSRQPKSFNPCDRNNGGCSHLCLLSSASPSHYSCACPTGVILKSDGRTCHSSAQKFLLLARRFDIRIISLDTADYTHVVLPIRNMKNTITLDYDPVEDKVYWTDDELRTIKWATLNGSHQETIISTELMHTDGLAIDWIARNIYWTDSAIDRIEVARLDGSFRKVLINENMDQPRAIAVHPFEGLMFWTDWGQTPKVERAALDGSNRIAIVNSSLIWPNGLAIDFELSRIYWCDAKQKTIESARFDGSDRKTIASFDGSHMFGFSMIDEWIYWTDWTLRTIERVHKMTGHGHSVIVENLSDLMGLKAVGQQFTDTNDCIAPSNGNCSHFCFNRPHQQYVCACSDGFELNEDGRTCIKSSSYFYILRHNDTTKISLKTKNKISLPINDMHWASSFDIDIGSNHIYWVDNRDRIIYRSSMNASKSEILVQTGLGNSINLALDWISKNLYWIDVEFRRIEVAKSNGSFRRVLFYDRSRQPNSLVVDPIDSHLFWSDWSNNGRIVSSFLDGNKRKNIIDSVGKAIGLTIDFYSKRLFWISYDKIMSSNYNGTKKSSINLDLAVPITKPISLAIDEDFVYFLNPDSKTLEFVNKNQEEEYLRPNIWTKDDLFSMANQLLITDISIHKGWNMCSDQTNKCEHLCFIKTKTSQKHRHQDPYCSCASHYTLDTHDFKRCLPPEKFLLFSQKNLIMRFLFDPKTTSGDFQDIILPIQNLKNVKTLAFDQLDHFIYWIDGKSIKRTSVNGLGPIETLLYSHQSVQPVDLVIDPYARILFWTCNITNSINATRIIGKPIMVGSIHHNPQDRPRLLAYHLRTNTLFWTNHIGYSQIRKISLIPLMKKTTVIKDLRFEVTAIAVDQEMDLLIWFVSLMNQIEYSTLEGYSRQVLYREDSLYPISMAAYDRYLFWIERDKKSVMKLPLDLNDGNNKQTIFIKDHPLTDIIAVPQMSKFSSDLYCSRENGGCSHFCFISNHSFECACPQGLMLSDGETARDCVDVIECTRGEYQCHTGKCISGSLRCNKISDCPDSSDEMDCPICTTNQTICYNHEELFCLEKWQLCDGINDCVDGFDEICCNHEYEFRCNSNNCITNQQLCDGKRDCLDGEDEQPDRCNIGQKNPSNQMPIRPFSSSLIFLIIILAIIIFIYSYYQCRRYNNSNHDDKDIGNGVNDILMTERYSVSGSGTAGRGNIINNNRNPHKKHQINGFVNTNLNGNGKLDCNTLTTTTTTISGLDTLQNDMKNVLSNSSNANNMTTINPSSILLTQTESLIERNVTGASSTSSSANIAAYAQAINPPPSPATQRSQCSTLSSSLFVTRPRPGRSKNNGMFGNSVSKNRKKPGKNKNKWNNKLSNRGPPPTPCSTDVYEDIEPSTIKYVYYDNNQTEIDEYDYKPPPPTPRYFSDPSCPPSPVTERSYCNPYPPPPSPVQDYE</sequence>
<evidence type="ECO:0000256" key="11">
    <source>
        <dbReference type="PROSITE-ProRule" id="PRU00124"/>
    </source>
</evidence>
<feature type="repeat" description="LDL-receptor class B" evidence="12">
    <location>
        <begin position="448"/>
        <end position="490"/>
    </location>
</feature>
<feature type="repeat" description="LDL-receptor class B" evidence="12">
    <location>
        <begin position="213"/>
        <end position="258"/>
    </location>
</feature>
<evidence type="ECO:0000256" key="2">
    <source>
        <dbReference type="ARBA" id="ARBA00022475"/>
    </source>
</evidence>
<dbReference type="InterPro" id="IPR001881">
    <property type="entry name" value="EGF-like_Ca-bd_dom"/>
</dbReference>
<evidence type="ECO:0000256" key="12">
    <source>
        <dbReference type="PROSITE-ProRule" id="PRU00461"/>
    </source>
</evidence>
<feature type="disulfide bond" evidence="11">
    <location>
        <begin position="1425"/>
        <end position="1443"/>
    </location>
</feature>
<keyword evidence="9" id="KW-0675">Receptor</keyword>
<feature type="disulfide bond" evidence="11">
    <location>
        <begin position="1402"/>
        <end position="1417"/>
    </location>
</feature>
<feature type="repeat" description="LDL-receptor class B" evidence="12">
    <location>
        <begin position="534"/>
        <end position="577"/>
    </location>
</feature>
<dbReference type="InterPro" id="IPR000742">
    <property type="entry name" value="EGF"/>
</dbReference>
<comment type="subcellular location">
    <subcellularLocation>
        <location evidence="1">Cell membrane</location>
        <topology evidence="1">Single-pass type I membrane protein</topology>
    </subcellularLocation>
</comment>
<dbReference type="OrthoDB" id="72419at2759"/>
<name>A0A6P6XSI0_DERPT</name>
<evidence type="ECO:0000256" key="1">
    <source>
        <dbReference type="ARBA" id="ARBA00004251"/>
    </source>
</evidence>
<feature type="disulfide bond" evidence="11">
    <location>
        <begin position="1350"/>
        <end position="1368"/>
    </location>
</feature>
<dbReference type="SUPFAM" id="SSF57424">
    <property type="entry name" value="LDL receptor-like module"/>
    <property type="match status" value="3"/>
</dbReference>